<dbReference type="OrthoDB" id="407832at2759"/>
<accession>R8BBQ1</accession>
<keyword evidence="1" id="KW-0223">Dioxygenase</keyword>
<gene>
    <name evidence="1" type="ORF">UCRPA7_7795</name>
</gene>
<dbReference type="EMBL" id="KB933323">
    <property type="protein sequence ID" value="EON96712.1"/>
    <property type="molecule type" value="Genomic_DNA"/>
</dbReference>
<evidence type="ECO:0000313" key="2">
    <source>
        <dbReference type="Proteomes" id="UP000014074"/>
    </source>
</evidence>
<proteinExistence type="predicted"/>
<dbReference type="KEGG" id="tmn:UCRPA7_7795"/>
<dbReference type="GeneID" id="19328584"/>
<evidence type="ECO:0000313" key="1">
    <source>
        <dbReference type="EMBL" id="EON96712.1"/>
    </source>
</evidence>
<name>R8BBQ1_PHAM7</name>
<dbReference type="eggNOG" id="ENOG502QXCM">
    <property type="taxonomic scope" value="Eukaryota"/>
</dbReference>
<organism evidence="1 2">
    <name type="scientific">Phaeoacremonium minimum (strain UCR-PA7)</name>
    <name type="common">Esca disease fungus</name>
    <name type="synonym">Togninia minima</name>
    <dbReference type="NCBI Taxonomy" id="1286976"/>
    <lineage>
        <taxon>Eukaryota</taxon>
        <taxon>Fungi</taxon>
        <taxon>Dikarya</taxon>
        <taxon>Ascomycota</taxon>
        <taxon>Pezizomycotina</taxon>
        <taxon>Sordariomycetes</taxon>
        <taxon>Sordariomycetidae</taxon>
        <taxon>Togniniales</taxon>
        <taxon>Togniniaceae</taxon>
        <taxon>Phaeoacremonium</taxon>
    </lineage>
</organism>
<dbReference type="Proteomes" id="UP000014074">
    <property type="component" value="Unassembled WGS sequence"/>
</dbReference>
<protein>
    <submittedName>
        <fullName evidence="1">Putative phytanoyl-dioxygenase family protein</fullName>
    </submittedName>
</protein>
<dbReference type="RefSeq" id="XP_007918508.1">
    <property type="nucleotide sequence ID" value="XM_007920317.1"/>
</dbReference>
<keyword evidence="1" id="KW-0560">Oxidoreductase</keyword>
<dbReference type="Pfam" id="PF05721">
    <property type="entry name" value="PhyH"/>
    <property type="match status" value="1"/>
</dbReference>
<dbReference type="PANTHER" id="PTHR37563:SF2">
    <property type="entry name" value="PHYTANOYL-COA DIOXYGENASE FAMILY PROTEIN (AFU_ORTHOLOGUE AFUA_2G03330)"/>
    <property type="match status" value="1"/>
</dbReference>
<reference evidence="2" key="1">
    <citation type="journal article" date="2013" name="Genome Announc.">
        <title>Draft genome sequence of the ascomycete Phaeoacremonium aleophilum strain UCR-PA7, a causal agent of the esca disease complex in grapevines.</title>
        <authorList>
            <person name="Blanco-Ulate B."/>
            <person name="Rolshausen P."/>
            <person name="Cantu D."/>
        </authorList>
    </citation>
    <scope>NUCLEOTIDE SEQUENCE [LARGE SCALE GENOMIC DNA]</scope>
    <source>
        <strain evidence="2">UCR-PA7</strain>
    </source>
</reference>
<dbReference type="SUPFAM" id="SSF51197">
    <property type="entry name" value="Clavaminate synthase-like"/>
    <property type="match status" value="1"/>
</dbReference>
<dbReference type="InterPro" id="IPR008775">
    <property type="entry name" value="Phytyl_CoA_dOase-like"/>
</dbReference>
<dbReference type="GO" id="GO:0051213">
    <property type="term" value="F:dioxygenase activity"/>
    <property type="evidence" value="ECO:0007669"/>
    <property type="project" value="UniProtKB-KW"/>
</dbReference>
<dbReference type="InterPro" id="IPR051961">
    <property type="entry name" value="Fungal_Metabolite_Diox"/>
</dbReference>
<dbReference type="PANTHER" id="PTHR37563">
    <property type="entry name" value="PHYTANOYL-COA DIOXYGENASE FAMILY PROTEIN (AFU_ORTHOLOGUE AFUA_2G03330)"/>
    <property type="match status" value="1"/>
</dbReference>
<dbReference type="HOGENOM" id="CLU_043410_0_1_1"/>
<keyword evidence="2" id="KW-1185">Reference proteome</keyword>
<dbReference type="AlphaFoldDB" id="R8BBQ1"/>
<dbReference type="Gene3D" id="2.60.120.620">
    <property type="entry name" value="q2cbj1_9rhob like domain"/>
    <property type="match status" value="1"/>
</dbReference>
<sequence>MNASIMTVSPKPGPQVRLIELTAEELSTRKIGSHNLQAAVEALHQDGIVVLKNAVDPAHLDQLNARMVPEAKELYARPSTHRNFGNSTGNIQQEPVLEEGYLFEDVIANPWATEVIQCMLGPKPTLRFYSANTAFKAEGRQPPHIDIDFDFPKLPFGYCVNINLVDTSPENGATEVWLGSHHDTDKSVLDSSVKHKQIKAELREARRKFSPPIQPSLPKGSLIIRDFRLWHAGMPNRTDEPRVMLVSVQFPHWYRSDLKIKLPKSVDGKIQWGDITPCVDWKEEDYDYLQGAHDHDFTLQP</sequence>